<name>A0A448KCY3_9ACTO</name>
<dbReference type="PROSITE" id="PS50847">
    <property type="entry name" value="GRAM_POS_ANCHORING"/>
    <property type="match status" value="1"/>
</dbReference>
<keyword evidence="1" id="KW-0134">Cell wall</keyword>
<feature type="compositionally biased region" description="Low complexity" evidence="5">
    <location>
        <begin position="282"/>
        <end position="299"/>
    </location>
</feature>
<keyword evidence="10" id="KW-1185">Reference proteome</keyword>
<proteinExistence type="predicted"/>
<dbReference type="InterPro" id="IPR019931">
    <property type="entry name" value="LPXTG_anchor"/>
</dbReference>
<evidence type="ECO:0000313" key="10">
    <source>
        <dbReference type="Proteomes" id="UP000276899"/>
    </source>
</evidence>
<keyword evidence="4" id="KW-0572">Peptidoglycan-anchor</keyword>
<dbReference type="STRING" id="1278298.GCA_000428685_02170"/>
<feature type="chain" id="PRO_5019399047" description="Gram-positive cocci surface proteins LPxTG domain-containing protein" evidence="7">
    <location>
        <begin position="29"/>
        <end position="337"/>
    </location>
</feature>
<evidence type="ECO:0000259" key="8">
    <source>
        <dbReference type="PROSITE" id="PS50847"/>
    </source>
</evidence>
<protein>
    <recommendedName>
        <fullName evidence="8">Gram-positive cocci surface proteins LPxTG domain-containing protein</fullName>
    </recommendedName>
</protein>
<evidence type="ECO:0000313" key="9">
    <source>
        <dbReference type="EMBL" id="VEG74789.1"/>
    </source>
</evidence>
<feature type="compositionally biased region" description="Low complexity" evidence="5">
    <location>
        <begin position="266"/>
        <end position="275"/>
    </location>
</feature>
<sequence length="337" mass="32863">MRLGRPLAALGAGTAMIGASLVAVPALADEATNGNGATSFAIAQPNDPAVDPANTAYAVSGVGCTGQDAQVIVGLVPPGGNDADLSRTVTVTPSADGSWSTTLNIPEQVAGGDTAKDGWSVAAACGAYNQQTALAGYPVFFDNTEVTGNFTITSENGATTFNVELSGLSAGETARLTLNSEPDQAEVAELGSITINADGTGTGSFPAPALPDGTYRLVIVGSRYGEGASSTKLIQVSGGTYSTVDDANQDGGSGDSNSGGMGGGTTTNTGDAGSTEAGSTEKGTTVSVTAGATHAAGAKTDGKDLARTGTNGLLIGGGALALLAVGGGVLVARRRKA</sequence>
<feature type="region of interest" description="Disordered" evidence="5">
    <location>
        <begin position="244"/>
        <end position="303"/>
    </location>
</feature>
<keyword evidence="6" id="KW-1133">Transmembrane helix</keyword>
<evidence type="ECO:0000256" key="3">
    <source>
        <dbReference type="ARBA" id="ARBA00022729"/>
    </source>
</evidence>
<evidence type="ECO:0000256" key="7">
    <source>
        <dbReference type="SAM" id="SignalP"/>
    </source>
</evidence>
<organism evidence="9 10">
    <name type="scientific">Actinomyces slackii</name>
    <dbReference type="NCBI Taxonomy" id="52774"/>
    <lineage>
        <taxon>Bacteria</taxon>
        <taxon>Bacillati</taxon>
        <taxon>Actinomycetota</taxon>
        <taxon>Actinomycetes</taxon>
        <taxon>Actinomycetales</taxon>
        <taxon>Actinomycetaceae</taxon>
        <taxon>Actinomyces</taxon>
    </lineage>
</organism>
<feature type="transmembrane region" description="Helical" evidence="6">
    <location>
        <begin position="313"/>
        <end position="332"/>
    </location>
</feature>
<evidence type="ECO:0000256" key="6">
    <source>
        <dbReference type="SAM" id="Phobius"/>
    </source>
</evidence>
<keyword evidence="6" id="KW-0812">Transmembrane</keyword>
<feature type="compositionally biased region" description="Gly residues" evidence="5">
    <location>
        <begin position="251"/>
        <end position="265"/>
    </location>
</feature>
<evidence type="ECO:0000256" key="2">
    <source>
        <dbReference type="ARBA" id="ARBA00022525"/>
    </source>
</evidence>
<evidence type="ECO:0000256" key="1">
    <source>
        <dbReference type="ARBA" id="ARBA00022512"/>
    </source>
</evidence>
<feature type="signal peptide" evidence="7">
    <location>
        <begin position="1"/>
        <end position="28"/>
    </location>
</feature>
<gene>
    <name evidence="9" type="ORF">NCTC11923_01429</name>
</gene>
<keyword evidence="2" id="KW-0964">Secreted</keyword>
<dbReference type="Proteomes" id="UP000276899">
    <property type="component" value="Chromosome"/>
</dbReference>
<dbReference type="AlphaFoldDB" id="A0A448KCY3"/>
<dbReference type="EMBL" id="LR134363">
    <property type="protein sequence ID" value="VEG74789.1"/>
    <property type="molecule type" value="Genomic_DNA"/>
</dbReference>
<accession>A0A448KCY3</accession>
<feature type="domain" description="Gram-positive cocci surface proteins LPxTG" evidence="8">
    <location>
        <begin position="305"/>
        <end position="337"/>
    </location>
</feature>
<evidence type="ECO:0000256" key="5">
    <source>
        <dbReference type="SAM" id="MobiDB-lite"/>
    </source>
</evidence>
<keyword evidence="3 7" id="KW-0732">Signal</keyword>
<dbReference type="KEGG" id="asla:NCTC11923_01429"/>
<reference evidence="9 10" key="1">
    <citation type="submission" date="2018-12" db="EMBL/GenBank/DDBJ databases">
        <authorList>
            <consortium name="Pathogen Informatics"/>
        </authorList>
    </citation>
    <scope>NUCLEOTIDE SEQUENCE [LARGE SCALE GENOMIC DNA]</scope>
    <source>
        <strain evidence="9 10">NCTC11923</strain>
    </source>
</reference>
<keyword evidence="6" id="KW-0472">Membrane</keyword>
<evidence type="ECO:0000256" key="4">
    <source>
        <dbReference type="ARBA" id="ARBA00023088"/>
    </source>
</evidence>